<sequence length="35" mass="3669">MGNSLAVRLPASVVDAPGLKEDDDTEIHADQADAF</sequence>
<dbReference type="InterPro" id="IPR037914">
    <property type="entry name" value="SpoVT-AbrB_sf"/>
</dbReference>
<dbReference type="EMBL" id="QEOB01000040">
    <property type="protein sequence ID" value="PVX61357.1"/>
    <property type="molecule type" value="Genomic_DNA"/>
</dbReference>
<evidence type="ECO:0000256" key="1">
    <source>
        <dbReference type="SAM" id="MobiDB-lite"/>
    </source>
</evidence>
<reference evidence="2 3" key="1">
    <citation type="submission" date="2018-05" db="EMBL/GenBank/DDBJ databases">
        <title>Genomic Encyclopedia of Type Strains, Phase IV (KMG-V): Genome sequencing to study the core and pangenomes of soil and plant-associated prokaryotes.</title>
        <authorList>
            <person name="Whitman W."/>
        </authorList>
    </citation>
    <scope>NUCLEOTIDE SEQUENCE [LARGE SCALE GENOMIC DNA]</scope>
    <source>
        <strain evidence="2 3">SCZa-39</strain>
    </source>
</reference>
<dbReference type="Gene3D" id="2.10.260.10">
    <property type="match status" value="1"/>
</dbReference>
<gene>
    <name evidence="2" type="ORF">C7402_1406</name>
</gene>
<proteinExistence type="predicted"/>
<organism evidence="2 3">
    <name type="scientific">Paraburkholderia unamae</name>
    <dbReference type="NCBI Taxonomy" id="219649"/>
    <lineage>
        <taxon>Bacteria</taxon>
        <taxon>Pseudomonadati</taxon>
        <taxon>Pseudomonadota</taxon>
        <taxon>Betaproteobacteria</taxon>
        <taxon>Burkholderiales</taxon>
        <taxon>Burkholderiaceae</taxon>
        <taxon>Paraburkholderia</taxon>
    </lineage>
</organism>
<protein>
    <submittedName>
        <fullName evidence="2">Uncharacterized protein</fullName>
    </submittedName>
</protein>
<dbReference type="SUPFAM" id="SSF89447">
    <property type="entry name" value="AbrB/MazE/MraZ-like"/>
    <property type="match status" value="1"/>
</dbReference>
<keyword evidence="3" id="KW-1185">Reference proteome</keyword>
<name>A0ABX5KCV9_9BURK</name>
<feature type="compositionally biased region" description="Basic and acidic residues" evidence="1">
    <location>
        <begin position="26"/>
        <end position="35"/>
    </location>
</feature>
<comment type="caution">
    <text evidence="2">The sequence shown here is derived from an EMBL/GenBank/DDBJ whole genome shotgun (WGS) entry which is preliminary data.</text>
</comment>
<feature type="region of interest" description="Disordered" evidence="1">
    <location>
        <begin position="16"/>
        <end position="35"/>
    </location>
</feature>
<dbReference type="Proteomes" id="UP000245712">
    <property type="component" value="Unassembled WGS sequence"/>
</dbReference>
<evidence type="ECO:0000313" key="3">
    <source>
        <dbReference type="Proteomes" id="UP000245712"/>
    </source>
</evidence>
<accession>A0ABX5KCV9</accession>
<evidence type="ECO:0000313" key="2">
    <source>
        <dbReference type="EMBL" id="PVX61357.1"/>
    </source>
</evidence>